<dbReference type="InterPro" id="IPR014710">
    <property type="entry name" value="RmlC-like_jellyroll"/>
</dbReference>
<dbReference type="RefSeq" id="WP_161719782.1">
    <property type="nucleotide sequence ID" value="NZ_JAAAPO010000005.1"/>
</dbReference>
<organism evidence="1 2">
    <name type="scientific">Novosphingobium ovatum</name>
    <dbReference type="NCBI Taxonomy" id="1908523"/>
    <lineage>
        <taxon>Bacteria</taxon>
        <taxon>Pseudomonadati</taxon>
        <taxon>Pseudomonadota</taxon>
        <taxon>Alphaproteobacteria</taxon>
        <taxon>Sphingomonadales</taxon>
        <taxon>Sphingomonadaceae</taxon>
        <taxon>Novosphingobium</taxon>
    </lineage>
</organism>
<keyword evidence="2" id="KW-1185">Reference proteome</keyword>
<evidence type="ECO:0000313" key="2">
    <source>
        <dbReference type="Proteomes" id="UP000753724"/>
    </source>
</evidence>
<sequence>MPRDLATHPVHLGLNATTMAEPAFTGMAWYADYVQRHAADGVEGRLVSLHDFDRDWDSWEMHPAGDEVVVCIAGEITLIQQIEGTEHSVTLTAGGYAINPRGVWHTANIAHTAQALFITAGWGTQDRPRD</sequence>
<name>A0ABW9XGB4_9SPHN</name>
<accession>A0ABW9XGB4</accession>
<comment type="caution">
    <text evidence="1">The sequence shown here is derived from an EMBL/GenBank/DDBJ whole genome shotgun (WGS) entry which is preliminary data.</text>
</comment>
<dbReference type="InterPro" id="IPR011051">
    <property type="entry name" value="RmlC_Cupin_sf"/>
</dbReference>
<dbReference type="Gene3D" id="2.60.120.10">
    <property type="entry name" value="Jelly Rolls"/>
    <property type="match status" value="1"/>
</dbReference>
<protein>
    <submittedName>
        <fullName evidence="1">Cupin</fullName>
    </submittedName>
</protein>
<dbReference type="SUPFAM" id="SSF51182">
    <property type="entry name" value="RmlC-like cupins"/>
    <property type="match status" value="1"/>
</dbReference>
<reference evidence="2" key="1">
    <citation type="submission" date="2020-01" db="EMBL/GenBank/DDBJ databases">
        <title>Sphingomonas sp. strain CSW-10.</title>
        <authorList>
            <person name="Chen W.-M."/>
        </authorList>
    </citation>
    <scope>NUCLEOTIDE SEQUENCE [LARGE SCALE GENOMIC DNA]</scope>
    <source>
        <strain evidence="2">FSY-8</strain>
    </source>
</reference>
<dbReference type="EMBL" id="JAAAPO010000005">
    <property type="protein sequence ID" value="NBC37600.1"/>
    <property type="molecule type" value="Genomic_DNA"/>
</dbReference>
<gene>
    <name evidence="1" type="ORF">GTZ99_13680</name>
</gene>
<dbReference type="Proteomes" id="UP000753724">
    <property type="component" value="Unassembled WGS sequence"/>
</dbReference>
<evidence type="ECO:0000313" key="1">
    <source>
        <dbReference type="EMBL" id="NBC37600.1"/>
    </source>
</evidence>
<proteinExistence type="predicted"/>